<gene>
    <name evidence="2" type="ORF">QQ020_33400</name>
</gene>
<keyword evidence="1" id="KW-0175">Coiled coil</keyword>
<evidence type="ECO:0000256" key="1">
    <source>
        <dbReference type="SAM" id="Coils"/>
    </source>
</evidence>
<proteinExistence type="predicted"/>
<dbReference type="CDD" id="cd16387">
    <property type="entry name" value="ParB_N_Srx"/>
    <property type="match status" value="1"/>
</dbReference>
<keyword evidence="3" id="KW-1185">Reference proteome</keyword>
<evidence type="ECO:0000313" key="2">
    <source>
        <dbReference type="EMBL" id="MDN5217015.1"/>
    </source>
</evidence>
<comment type="caution">
    <text evidence="2">The sequence shown here is derived from an EMBL/GenBank/DDBJ whole genome shotgun (WGS) entry which is preliminary data.</text>
</comment>
<sequence>MSKIFISEELKEYIVALDEGEFKQLETNLLEEGCRDPLIVWKKKDGSQWLVDGHNRLQICQKHNLPYKVELRTFKNIREVRMWMINNQLGRRNLNAFQISYYRGLKYESLKKSWGGKEYTQASYQKGISNTKDKKTSDLLAEEFKVGRMTIHRDAKFAKGLDLIGKKNPALKNSILAGKTKIKKSSILLFSDIDENTFKTIKNEADLSNKANILKKLTDGSESELDDEKLKKINLARQELNERDQLFEDRNERIQRTKGMILSAINQAIEKKNDQSLNELKSLITKLENLLLPDT</sequence>
<name>A0ABT8LGS9_9BACT</name>
<evidence type="ECO:0000313" key="3">
    <source>
        <dbReference type="Proteomes" id="UP001172083"/>
    </source>
</evidence>
<reference evidence="2" key="1">
    <citation type="submission" date="2023-06" db="EMBL/GenBank/DDBJ databases">
        <title>Genomic of Agaribacillus aureum.</title>
        <authorList>
            <person name="Wang G."/>
        </authorList>
    </citation>
    <scope>NUCLEOTIDE SEQUENCE</scope>
    <source>
        <strain evidence="2">BMA12</strain>
    </source>
</reference>
<dbReference type="RefSeq" id="WP_346762352.1">
    <property type="nucleotide sequence ID" value="NZ_JAUJEB010000012.1"/>
</dbReference>
<dbReference type="InterPro" id="IPR036086">
    <property type="entry name" value="ParB/Sulfiredoxin_sf"/>
</dbReference>
<dbReference type="SUPFAM" id="SSF110849">
    <property type="entry name" value="ParB/Sulfiredoxin"/>
    <property type="match status" value="1"/>
</dbReference>
<accession>A0ABT8LGS9</accession>
<protein>
    <submittedName>
        <fullName evidence="2">ParB/Srx family N-terminal domain-containing protein</fullName>
    </submittedName>
</protein>
<organism evidence="2 3">
    <name type="scientific">Agaribacillus aureus</name>
    <dbReference type="NCBI Taxonomy" id="3051825"/>
    <lineage>
        <taxon>Bacteria</taxon>
        <taxon>Pseudomonadati</taxon>
        <taxon>Bacteroidota</taxon>
        <taxon>Cytophagia</taxon>
        <taxon>Cytophagales</taxon>
        <taxon>Splendidivirgaceae</taxon>
        <taxon>Agaribacillus</taxon>
    </lineage>
</organism>
<dbReference type="EMBL" id="JAUJEB010000012">
    <property type="protein sequence ID" value="MDN5217015.1"/>
    <property type="molecule type" value="Genomic_DNA"/>
</dbReference>
<dbReference type="Gene3D" id="3.90.1530.10">
    <property type="entry name" value="Conserved hypothetical protein from pyrococcus furiosus pfu- 392566-001, ParB domain"/>
    <property type="match status" value="1"/>
</dbReference>
<feature type="coiled-coil region" evidence="1">
    <location>
        <begin position="237"/>
        <end position="286"/>
    </location>
</feature>
<dbReference type="Proteomes" id="UP001172083">
    <property type="component" value="Unassembled WGS sequence"/>
</dbReference>